<dbReference type="EMBL" id="FPIB01000005">
    <property type="protein sequence ID" value="SFV89923.1"/>
    <property type="molecule type" value="Genomic_DNA"/>
</dbReference>
<protein>
    <recommendedName>
        <fullName evidence="2">Organic solvent tolerance-like N-terminal domain-containing protein</fullName>
    </recommendedName>
</protein>
<reference evidence="1" key="1">
    <citation type="submission" date="2016-10" db="EMBL/GenBank/DDBJ databases">
        <authorList>
            <person name="de Groot N.N."/>
        </authorList>
    </citation>
    <scope>NUCLEOTIDE SEQUENCE</scope>
</reference>
<sequence length="190" mass="21779">MGIRLEWLLVVLIAVTSYITMTTKLSEQSADNIKQQKELEFTNTTFTEVTTQKREGAAFAAHGMRIAGVLHMENIRYHNANIKLLLADNGFYRGKRIYLDGNVTVHRKPGYDYYTEHANYDQISQILYVTAPFVACMERNVLEGQSLEYRMGPKEAYATSVKAVFYTKKSDKTTYRCKDALKNLKKLKKG</sequence>
<proteinExistence type="predicted"/>
<evidence type="ECO:0000313" key="1">
    <source>
        <dbReference type="EMBL" id="SFV89923.1"/>
    </source>
</evidence>
<accession>A0A1W1E7K5</accession>
<evidence type="ECO:0008006" key="2">
    <source>
        <dbReference type="Google" id="ProtNLM"/>
    </source>
</evidence>
<gene>
    <name evidence="1" type="ORF">MNB_SV-4-71</name>
</gene>
<name>A0A1W1E7K5_9ZZZZ</name>
<dbReference type="AlphaFoldDB" id="A0A1W1E7K5"/>
<organism evidence="1">
    <name type="scientific">hydrothermal vent metagenome</name>
    <dbReference type="NCBI Taxonomy" id="652676"/>
    <lineage>
        <taxon>unclassified sequences</taxon>
        <taxon>metagenomes</taxon>
        <taxon>ecological metagenomes</taxon>
    </lineage>
</organism>